<proteinExistence type="inferred from homology"/>
<dbReference type="InterPro" id="IPR043154">
    <property type="entry name" value="Sec-1-like_dom1"/>
</dbReference>
<dbReference type="InterPro" id="IPR001619">
    <property type="entry name" value="Sec1-like"/>
</dbReference>
<name>A0AAN8X5Q4_HALRR</name>
<comment type="similarity">
    <text evidence="1">Belongs to the STXBP/unc-18/SEC1 family.</text>
</comment>
<dbReference type="AlphaFoldDB" id="A0AAN8X5Q4"/>
<dbReference type="GO" id="GO:0016192">
    <property type="term" value="P:vesicle-mediated transport"/>
    <property type="evidence" value="ECO:0007669"/>
    <property type="project" value="InterPro"/>
</dbReference>
<sequence length="604" mass="67866">MTGGKVDFNLIREATRLDLVKLLEKIGGNKAIVWDEQLAGAFSHVADYSFLRSYDVCKMFYISKNKLPQNNVAHVIFLSRPQTNLMDLINQQLRMEEVKGGNRKEYHLWLVPRISLLCERRLQEHGVRGSFTSISELPLLLFRLESDLMSMELPMCYRDLQLDSDPSGLFHIAQSLMTVQGIFGLIPNIYGKGPAAKQVYELMVRMRREMGGNEPQVTPQIDQLILIDRSVDLITPLATQLTYEGLVDQFFGINNCTVKLPGDRFPQPNSEQGSTIDETNFQEVKTVQLSSSEALFAEIRDCNFSAVGPRLSKHAKSVVAQYEERHAAKTVGELKQFVQKIPQMEVYKQSVALHTTIAELIQEHIASGNFRPALQMEQEFLKGLDTDKINPFIEDCIAQKESLYVVLRLICLQCIVNSGFKPKVLEHYKRDIIHTYGFEHFLTLENLEKAGLLFVQQGRSTYATIRKTMQLTVDDVSEQNPTDMSYVHSGYAPLSVRLVEFLQWPGWRAITGVLQLLPGPTLTETQQLPSALRQRRGSGGSVQSGADGGTALVFFIGGCTYSEIAALRFLSSRVDQGGPEYVIATTKIINGTSYLQSLSDELVP</sequence>
<evidence type="ECO:0000256" key="1">
    <source>
        <dbReference type="ARBA" id="ARBA00009884"/>
    </source>
</evidence>
<evidence type="ECO:0000313" key="3">
    <source>
        <dbReference type="Proteomes" id="UP001381693"/>
    </source>
</evidence>
<dbReference type="Proteomes" id="UP001381693">
    <property type="component" value="Unassembled WGS sequence"/>
</dbReference>
<comment type="caution">
    <text evidence="2">The sequence shown here is derived from an EMBL/GenBank/DDBJ whole genome shotgun (WGS) entry which is preliminary data.</text>
</comment>
<accession>A0AAN8X5Q4</accession>
<dbReference type="Gene3D" id="1.25.40.850">
    <property type="match status" value="1"/>
</dbReference>
<evidence type="ECO:0000313" key="2">
    <source>
        <dbReference type="EMBL" id="KAK7078405.1"/>
    </source>
</evidence>
<reference evidence="2 3" key="1">
    <citation type="submission" date="2023-11" db="EMBL/GenBank/DDBJ databases">
        <title>Halocaridina rubra genome assembly.</title>
        <authorList>
            <person name="Smith C."/>
        </authorList>
    </citation>
    <scope>NUCLEOTIDE SEQUENCE [LARGE SCALE GENOMIC DNA]</scope>
    <source>
        <strain evidence="2">EP-1</strain>
        <tissue evidence="2">Whole</tissue>
    </source>
</reference>
<dbReference type="InterPro" id="IPR043155">
    <property type="entry name" value="VPS33_dom3b"/>
</dbReference>
<dbReference type="SUPFAM" id="SSF56815">
    <property type="entry name" value="Sec1/munc18-like (SM) proteins"/>
    <property type="match status" value="1"/>
</dbReference>
<dbReference type="InterPro" id="IPR036045">
    <property type="entry name" value="Sec1-like_sf"/>
</dbReference>
<dbReference type="FunFam" id="3.40.50.1910:FF:000005">
    <property type="entry name" value="vacuolar protein sorting-associated protein 33A isoform X1"/>
    <property type="match status" value="1"/>
</dbReference>
<dbReference type="EMBL" id="JAXCGZ010007853">
    <property type="protein sequence ID" value="KAK7078405.1"/>
    <property type="molecule type" value="Genomic_DNA"/>
</dbReference>
<dbReference type="Pfam" id="PF00995">
    <property type="entry name" value="Sec1"/>
    <property type="match status" value="1"/>
</dbReference>
<gene>
    <name evidence="2" type="primary">VPS33A</name>
    <name evidence="2" type="ORF">SK128_025583</name>
</gene>
<dbReference type="InterPro" id="IPR027482">
    <property type="entry name" value="Sec1-like_dom2"/>
</dbReference>
<dbReference type="PANTHER" id="PTHR11679">
    <property type="entry name" value="VESICLE PROTEIN SORTING-ASSOCIATED"/>
    <property type="match status" value="1"/>
</dbReference>
<keyword evidence="3" id="KW-1185">Reference proteome</keyword>
<organism evidence="2 3">
    <name type="scientific">Halocaridina rubra</name>
    <name type="common">Hawaiian red shrimp</name>
    <dbReference type="NCBI Taxonomy" id="373956"/>
    <lineage>
        <taxon>Eukaryota</taxon>
        <taxon>Metazoa</taxon>
        <taxon>Ecdysozoa</taxon>
        <taxon>Arthropoda</taxon>
        <taxon>Crustacea</taxon>
        <taxon>Multicrustacea</taxon>
        <taxon>Malacostraca</taxon>
        <taxon>Eumalacostraca</taxon>
        <taxon>Eucarida</taxon>
        <taxon>Decapoda</taxon>
        <taxon>Pleocyemata</taxon>
        <taxon>Caridea</taxon>
        <taxon>Atyoidea</taxon>
        <taxon>Atyidae</taxon>
        <taxon>Halocaridina</taxon>
    </lineage>
</organism>
<protein>
    <submittedName>
        <fullName evidence="2">Vacuolar protein sorting-associated protein 33A</fullName>
    </submittedName>
</protein>
<dbReference type="Gene3D" id="3.40.50.1910">
    <property type="match status" value="3"/>
</dbReference>
<dbReference type="Gene3D" id="3.40.50.2060">
    <property type="match status" value="1"/>
</dbReference>